<protein>
    <submittedName>
        <fullName evidence="1">Uncharacterized protein</fullName>
    </submittedName>
</protein>
<dbReference type="EMBL" id="JARAOO010000011">
    <property type="protein sequence ID" value="KAJ7950705.1"/>
    <property type="molecule type" value="Genomic_DNA"/>
</dbReference>
<keyword evidence="2" id="KW-1185">Reference proteome</keyword>
<proteinExistence type="predicted"/>
<dbReference type="Proteomes" id="UP001163823">
    <property type="component" value="Chromosome 11"/>
</dbReference>
<name>A0AAD7L325_QUISA</name>
<organism evidence="1 2">
    <name type="scientific">Quillaja saponaria</name>
    <name type="common">Soap bark tree</name>
    <dbReference type="NCBI Taxonomy" id="32244"/>
    <lineage>
        <taxon>Eukaryota</taxon>
        <taxon>Viridiplantae</taxon>
        <taxon>Streptophyta</taxon>
        <taxon>Embryophyta</taxon>
        <taxon>Tracheophyta</taxon>
        <taxon>Spermatophyta</taxon>
        <taxon>Magnoliopsida</taxon>
        <taxon>eudicotyledons</taxon>
        <taxon>Gunneridae</taxon>
        <taxon>Pentapetalae</taxon>
        <taxon>rosids</taxon>
        <taxon>fabids</taxon>
        <taxon>Fabales</taxon>
        <taxon>Quillajaceae</taxon>
        <taxon>Quillaja</taxon>
    </lineage>
</organism>
<sequence length="138" mass="15905">MAFFPPLHNRPCQLPWSGVERRWTRSKNWEPHVQLLLSTNGLEFLWRIKLKRFNSHFSKKKKRNCCKLEREKISSIGLQKISTVSCKSVVKAEIDAPNLLSFHYDSTSVNPTFSSSGNALQQKQPLGLWHVELVVNSS</sequence>
<evidence type="ECO:0000313" key="1">
    <source>
        <dbReference type="EMBL" id="KAJ7950705.1"/>
    </source>
</evidence>
<dbReference type="AlphaFoldDB" id="A0AAD7L325"/>
<gene>
    <name evidence="1" type="ORF">O6P43_026860</name>
</gene>
<evidence type="ECO:0000313" key="2">
    <source>
        <dbReference type="Proteomes" id="UP001163823"/>
    </source>
</evidence>
<dbReference type="KEGG" id="qsa:O6P43_026860"/>
<reference evidence="1" key="1">
    <citation type="journal article" date="2023" name="Science">
        <title>Elucidation of the pathway for biosynthesis of saponin adjuvants from the soapbark tree.</title>
        <authorList>
            <person name="Reed J."/>
            <person name="Orme A."/>
            <person name="El-Demerdash A."/>
            <person name="Owen C."/>
            <person name="Martin L.B.B."/>
            <person name="Misra R.C."/>
            <person name="Kikuchi S."/>
            <person name="Rejzek M."/>
            <person name="Martin A.C."/>
            <person name="Harkess A."/>
            <person name="Leebens-Mack J."/>
            <person name="Louveau T."/>
            <person name="Stephenson M.J."/>
            <person name="Osbourn A."/>
        </authorList>
    </citation>
    <scope>NUCLEOTIDE SEQUENCE</scope>
    <source>
        <strain evidence="1">S10</strain>
    </source>
</reference>
<comment type="caution">
    <text evidence="1">The sequence shown here is derived from an EMBL/GenBank/DDBJ whole genome shotgun (WGS) entry which is preliminary data.</text>
</comment>
<accession>A0AAD7L325</accession>